<feature type="binding site" evidence="11">
    <location>
        <position position="154"/>
    </location>
    <ligand>
        <name>Zn(2+)</name>
        <dbReference type="ChEBI" id="CHEBI:29105"/>
    </ligand>
</feature>
<dbReference type="GO" id="GO:0016925">
    <property type="term" value="P:protein sumoylation"/>
    <property type="evidence" value="ECO:0007669"/>
    <property type="project" value="UniProtKB-UniRule"/>
</dbReference>
<feature type="domain" description="THIF-type NAD/FAD binding fold" evidence="13">
    <location>
        <begin position="6"/>
        <end position="389"/>
    </location>
</feature>
<accession>E4WWV4</accession>
<sequence length="593" mass="65917">MVWLKEEIASKKILVVGAGGIGCELLKNLILAGFLDLTVIDLDTIDVSNLNRQFLFQKQHVGKSKSLIAKESVLKLTHAGREVSIDARMCSIFLPEFSVPWIKQFSIILNALDNVSARNHVNRLALAADIPLVESGTAGYSGESSVIKKGLSPCYECSERPRNKTYPGCTIRNTPSEPIHCIVWAKFLFSQLFGEPDDEQEVSPDAADPELANGEAAENKGNIKRINTTVWAEENDWDPKILFNKFFKEDINSLLSMSKLWEKEGRKKPSALDYDEIIGCGDGHATGSKMELRTLRAWHKAVTDAKTRRKRDGHLSWDKDDTDAMMFVAAAANIRCGIFKIEQKTEWKVKEMAGNIIPAIATANAVIAAIVCLQAVKILKNNIKKTKEVSLRVQPASHYILAASTFAERNPTCVVCAEKPTVTIMLDTKKVKDISNIFIQLKKFTLKDLREKICQKKLSMNEPDVEKDGNIILSSDEDDLDEVLLAKTLSEVGVGHGSILTAEDFQQEFKLTIHVEHVEELPEVDGQNELEFRISGQEKAEATISSQAEEVSVGKKRALSEKIGNEPAAKVQKIMDHLDLDEDEIICTDDIIC</sequence>
<dbReference type="GO" id="GO:0031510">
    <property type="term" value="C:SUMO activating enzyme complex"/>
    <property type="evidence" value="ECO:0007669"/>
    <property type="project" value="UniProtKB-UniRule"/>
</dbReference>
<dbReference type="Gene3D" id="1.10.10.520">
    <property type="entry name" value="Ubiquitin activating enzymes (Uba3). Chain: B, domain 2"/>
    <property type="match status" value="1"/>
</dbReference>
<feature type="domain" description="Ubiquitin/SUMO-activating enzyme ubiquitin-like" evidence="14">
    <location>
        <begin position="438"/>
        <end position="521"/>
    </location>
</feature>
<dbReference type="InParanoid" id="E4WWV4"/>
<dbReference type="Pfam" id="PF14732">
    <property type="entry name" value="UAE_UbL"/>
    <property type="match status" value="1"/>
</dbReference>
<dbReference type="EMBL" id="FN653018">
    <property type="protein sequence ID" value="CBY21846.1"/>
    <property type="molecule type" value="Genomic_DNA"/>
</dbReference>
<evidence type="ECO:0000256" key="4">
    <source>
        <dbReference type="ARBA" id="ARBA00022741"/>
    </source>
</evidence>
<feature type="binding site" evidence="10">
    <location>
        <position position="65"/>
    </location>
    <ligand>
        <name>ATP</name>
        <dbReference type="ChEBI" id="CHEBI:30616"/>
    </ligand>
</feature>
<feature type="binding site" evidence="10">
    <location>
        <begin position="91"/>
        <end position="92"/>
    </location>
    <ligand>
        <name>ATP</name>
        <dbReference type="ChEBI" id="CHEBI:30616"/>
    </ligand>
</feature>
<comment type="subunit">
    <text evidence="8">Heterodimer.</text>
</comment>
<dbReference type="SUPFAM" id="SSF69572">
    <property type="entry name" value="Activating enzymes of the ubiquitin-like proteins"/>
    <property type="match status" value="1"/>
</dbReference>
<keyword evidence="6 8" id="KW-0862">Zinc</keyword>
<evidence type="ECO:0000256" key="2">
    <source>
        <dbReference type="ARBA" id="ARBA00005673"/>
    </source>
</evidence>
<dbReference type="UniPathway" id="UPA00886"/>
<evidence type="ECO:0000256" key="6">
    <source>
        <dbReference type="ARBA" id="ARBA00022833"/>
    </source>
</evidence>
<keyword evidence="5 8" id="KW-0833">Ubl conjugation pathway</keyword>
<evidence type="ECO:0000259" key="14">
    <source>
        <dbReference type="Pfam" id="PF14732"/>
    </source>
</evidence>
<dbReference type="InterPro" id="IPR000594">
    <property type="entry name" value="ThiF_NAD_FAD-bd"/>
</dbReference>
<keyword evidence="7 8" id="KW-0067">ATP-binding</keyword>
<evidence type="ECO:0000256" key="12">
    <source>
        <dbReference type="PROSITE-ProRule" id="PRU10132"/>
    </source>
</evidence>
<dbReference type="PROSITE" id="PS51257">
    <property type="entry name" value="PROKAR_LIPOPROTEIN"/>
    <property type="match status" value="1"/>
</dbReference>
<dbReference type="PANTHER" id="PTHR10953">
    <property type="entry name" value="UBIQUITIN-ACTIVATING ENZYME E1"/>
    <property type="match status" value="1"/>
</dbReference>
<keyword evidence="3 8" id="KW-0479">Metal-binding</keyword>
<dbReference type="AlphaFoldDB" id="E4WWV4"/>
<name>E4WWV4_OIKDI</name>
<dbReference type="GO" id="GO:0005524">
    <property type="term" value="F:ATP binding"/>
    <property type="evidence" value="ECO:0007669"/>
    <property type="project" value="UniProtKB-UniRule"/>
</dbReference>
<feature type="binding site" evidence="11">
    <location>
        <position position="413"/>
    </location>
    <ligand>
        <name>Zn(2+)</name>
        <dbReference type="ChEBI" id="CHEBI:29105"/>
    </ligand>
</feature>
<feature type="binding site" evidence="11">
    <location>
        <position position="157"/>
    </location>
    <ligand>
        <name>Zn(2+)</name>
        <dbReference type="ChEBI" id="CHEBI:29105"/>
    </ligand>
</feature>
<feature type="active site" description="Glycyl thioester intermediate" evidence="9 12">
    <location>
        <position position="169"/>
    </location>
</feature>
<dbReference type="OrthoDB" id="10255449at2759"/>
<dbReference type="InterPro" id="IPR042449">
    <property type="entry name" value="Ub-E1_IAD_1"/>
</dbReference>
<keyword evidence="4 8" id="KW-0547">Nucleotide-binding</keyword>
<dbReference type="FunCoup" id="E4WWV4">
    <property type="interactions" value="1128"/>
</dbReference>
<dbReference type="PIRSF" id="PIRSF039133">
    <property type="entry name" value="SUMO_E1B"/>
    <property type="match status" value="1"/>
</dbReference>
<evidence type="ECO:0000259" key="13">
    <source>
        <dbReference type="Pfam" id="PF00899"/>
    </source>
</evidence>
<dbReference type="GO" id="GO:0046872">
    <property type="term" value="F:metal ion binding"/>
    <property type="evidence" value="ECO:0007669"/>
    <property type="project" value="UniProtKB-KW"/>
</dbReference>
<dbReference type="Proteomes" id="UP000001307">
    <property type="component" value="Unassembled WGS sequence"/>
</dbReference>
<dbReference type="Pfam" id="PF00899">
    <property type="entry name" value="ThiF"/>
    <property type="match status" value="1"/>
</dbReference>
<evidence type="ECO:0000313" key="15">
    <source>
        <dbReference type="EMBL" id="CBY21846.1"/>
    </source>
</evidence>
<dbReference type="GO" id="GO:0005737">
    <property type="term" value="C:cytoplasm"/>
    <property type="evidence" value="ECO:0007669"/>
    <property type="project" value="TreeGrafter"/>
</dbReference>
<dbReference type="InterPro" id="IPR023318">
    <property type="entry name" value="Ub_act_enz_dom_a_sf"/>
</dbReference>
<feature type="binding site" evidence="10">
    <location>
        <begin position="17"/>
        <end position="22"/>
    </location>
    <ligand>
        <name>ATP</name>
        <dbReference type="ChEBI" id="CHEBI:30616"/>
    </ligand>
</feature>
<feature type="binding site" evidence="10">
    <location>
        <begin position="113"/>
        <end position="118"/>
    </location>
    <ligand>
        <name>ATP</name>
        <dbReference type="ChEBI" id="CHEBI:30616"/>
    </ligand>
</feature>
<evidence type="ECO:0000256" key="1">
    <source>
        <dbReference type="ARBA" id="ARBA00004718"/>
    </source>
</evidence>
<dbReference type="Gene3D" id="3.50.50.80">
    <property type="entry name" value="Ubiquitin-activating enzyme E1, inactive adenylation domain, subdomain 1"/>
    <property type="match status" value="1"/>
</dbReference>
<dbReference type="Gene3D" id="3.10.290.20">
    <property type="entry name" value="Ubiquitin-like 2 activating enzyme e1b. Chain: B, domain 3"/>
    <property type="match status" value="1"/>
</dbReference>
<evidence type="ECO:0000256" key="8">
    <source>
        <dbReference type="PIRNR" id="PIRNR039133"/>
    </source>
</evidence>
<evidence type="ECO:0000256" key="10">
    <source>
        <dbReference type="PIRSR" id="PIRSR039133-2"/>
    </source>
</evidence>
<comment type="similarity">
    <text evidence="2 8">Belongs to the ubiquitin-activating E1 family.</text>
</comment>
<proteinExistence type="inferred from homology"/>
<dbReference type="GO" id="GO:0019948">
    <property type="term" value="F:SUMO activating enzyme activity"/>
    <property type="evidence" value="ECO:0007669"/>
    <property type="project" value="UniProtKB-UniRule"/>
</dbReference>
<evidence type="ECO:0000256" key="3">
    <source>
        <dbReference type="ARBA" id="ARBA00022723"/>
    </source>
</evidence>
<dbReference type="PANTHER" id="PTHR10953:SF5">
    <property type="entry name" value="SUMO-ACTIVATING ENZYME SUBUNIT 2"/>
    <property type="match status" value="1"/>
</dbReference>
<dbReference type="PROSITE" id="PS00865">
    <property type="entry name" value="UBIQUITIN_ACTIVAT_2"/>
    <property type="match status" value="1"/>
</dbReference>
<evidence type="ECO:0000256" key="5">
    <source>
        <dbReference type="ARBA" id="ARBA00022786"/>
    </source>
</evidence>
<dbReference type="InterPro" id="IPR045886">
    <property type="entry name" value="ThiF/MoeB/HesA"/>
</dbReference>
<protein>
    <recommendedName>
        <fullName evidence="8">SUMO-activating enzyme subunit</fullName>
    </recommendedName>
</protein>
<dbReference type="InterPro" id="IPR033127">
    <property type="entry name" value="UBQ-activ_enz_E1_Cys_AS"/>
</dbReference>
<evidence type="ECO:0000256" key="7">
    <source>
        <dbReference type="ARBA" id="ARBA00022840"/>
    </source>
</evidence>
<organism evidence="15">
    <name type="scientific">Oikopleura dioica</name>
    <name type="common">Tunicate</name>
    <dbReference type="NCBI Taxonomy" id="34765"/>
    <lineage>
        <taxon>Eukaryota</taxon>
        <taxon>Metazoa</taxon>
        <taxon>Chordata</taxon>
        <taxon>Tunicata</taxon>
        <taxon>Appendicularia</taxon>
        <taxon>Copelata</taxon>
        <taxon>Oikopleuridae</taxon>
        <taxon>Oikopleura</taxon>
    </lineage>
</organism>
<feature type="binding site" evidence="10">
    <location>
        <begin position="49"/>
        <end position="52"/>
    </location>
    <ligand>
        <name>ATP</name>
        <dbReference type="ChEBI" id="CHEBI:30616"/>
    </ligand>
</feature>
<keyword evidence="16" id="KW-1185">Reference proteome</keyword>
<evidence type="ECO:0000256" key="9">
    <source>
        <dbReference type="PIRSR" id="PIRSR039133-1"/>
    </source>
</evidence>
<dbReference type="InterPro" id="IPR028077">
    <property type="entry name" value="UAE_UbL_dom"/>
</dbReference>
<evidence type="ECO:0000256" key="11">
    <source>
        <dbReference type="PIRSR" id="PIRSR039133-3"/>
    </source>
</evidence>
<feature type="binding site" evidence="11">
    <location>
        <position position="416"/>
    </location>
    <ligand>
        <name>Zn(2+)</name>
        <dbReference type="ChEBI" id="CHEBI:29105"/>
    </ligand>
</feature>
<comment type="pathway">
    <text evidence="1 8">Protein modification; protein sumoylation.</text>
</comment>
<dbReference type="InterPro" id="IPR035985">
    <property type="entry name" value="Ubiquitin-activating_enz"/>
</dbReference>
<dbReference type="FunFam" id="3.50.50.80:FF:000002">
    <property type="entry name" value="SUMO-activating enzyme subunit 2"/>
    <property type="match status" value="1"/>
</dbReference>
<evidence type="ECO:0000313" key="16">
    <source>
        <dbReference type="Proteomes" id="UP000001307"/>
    </source>
</evidence>
<reference evidence="15" key="1">
    <citation type="journal article" date="2010" name="Science">
        <title>Plasticity of animal genome architecture unmasked by rapid evolution of a pelagic tunicate.</title>
        <authorList>
            <person name="Denoeud F."/>
            <person name="Henriet S."/>
            <person name="Mungpakdee S."/>
            <person name="Aury J.M."/>
            <person name="Da Silva C."/>
            <person name="Brinkmann H."/>
            <person name="Mikhaleva J."/>
            <person name="Olsen L.C."/>
            <person name="Jubin C."/>
            <person name="Canestro C."/>
            <person name="Bouquet J.M."/>
            <person name="Danks G."/>
            <person name="Poulain J."/>
            <person name="Campsteijn C."/>
            <person name="Adamski M."/>
            <person name="Cross I."/>
            <person name="Yadetie F."/>
            <person name="Muffato M."/>
            <person name="Louis A."/>
            <person name="Butcher S."/>
            <person name="Tsagkogeorga G."/>
            <person name="Konrad A."/>
            <person name="Singh S."/>
            <person name="Jensen M.F."/>
            <person name="Cong E.H."/>
            <person name="Eikeseth-Otteraa H."/>
            <person name="Noel B."/>
            <person name="Anthouard V."/>
            <person name="Porcel B.M."/>
            <person name="Kachouri-Lafond R."/>
            <person name="Nishino A."/>
            <person name="Ugolini M."/>
            <person name="Chourrout P."/>
            <person name="Nishida H."/>
            <person name="Aasland R."/>
            <person name="Huzurbazar S."/>
            <person name="Westhof E."/>
            <person name="Delsuc F."/>
            <person name="Lehrach H."/>
            <person name="Reinhardt R."/>
            <person name="Weissenbach J."/>
            <person name="Roy S.W."/>
            <person name="Artiguenave F."/>
            <person name="Postlethwait J.H."/>
            <person name="Manak J.R."/>
            <person name="Thompson E.M."/>
            <person name="Jaillon O."/>
            <person name="Du Pasquier L."/>
            <person name="Boudinot P."/>
            <person name="Liberles D.A."/>
            <person name="Volff J.N."/>
            <person name="Philippe H."/>
            <person name="Lenhard B."/>
            <person name="Roest Crollius H."/>
            <person name="Wincker P."/>
            <person name="Chourrout D."/>
        </authorList>
    </citation>
    <scope>NUCLEOTIDE SEQUENCE [LARGE SCALE GENOMIC DNA]</scope>
</reference>
<dbReference type="InterPro" id="IPR030661">
    <property type="entry name" value="Uba2"/>
</dbReference>
<gene>
    <name evidence="15" type="ORF">GSOID_T00011375001</name>
</gene>
<feature type="binding site" evidence="10">
    <location>
        <position position="41"/>
    </location>
    <ligand>
        <name>ATP</name>
        <dbReference type="ChEBI" id="CHEBI:30616"/>
    </ligand>
</feature>